<dbReference type="InterPro" id="IPR043128">
    <property type="entry name" value="Rev_trsase/Diguanyl_cyclase"/>
</dbReference>
<dbReference type="Gene3D" id="3.30.70.270">
    <property type="match status" value="1"/>
</dbReference>
<dbReference type="Proteomes" id="UP001234989">
    <property type="component" value="Chromosome 11"/>
</dbReference>
<dbReference type="AlphaFoldDB" id="A0AAF0ZYU4"/>
<sequence length="86" mass="10105">MSFGLTNAPAMFMDLMNRVFKPYLNMFCYTPYPKQTKNAEFEKLQVRPQSVVYVRGSRLLYPASEMNYGQLARIVVRSTVRRSDRK</sequence>
<organism evidence="1 2">
    <name type="scientific">Solanum verrucosum</name>
    <dbReference type="NCBI Taxonomy" id="315347"/>
    <lineage>
        <taxon>Eukaryota</taxon>
        <taxon>Viridiplantae</taxon>
        <taxon>Streptophyta</taxon>
        <taxon>Embryophyta</taxon>
        <taxon>Tracheophyta</taxon>
        <taxon>Spermatophyta</taxon>
        <taxon>Magnoliopsida</taxon>
        <taxon>eudicotyledons</taxon>
        <taxon>Gunneridae</taxon>
        <taxon>Pentapetalae</taxon>
        <taxon>asterids</taxon>
        <taxon>lamiids</taxon>
        <taxon>Solanales</taxon>
        <taxon>Solanaceae</taxon>
        <taxon>Solanoideae</taxon>
        <taxon>Solaneae</taxon>
        <taxon>Solanum</taxon>
    </lineage>
</organism>
<protein>
    <submittedName>
        <fullName evidence="1">Uncharacterized protein</fullName>
    </submittedName>
</protein>
<evidence type="ECO:0000313" key="2">
    <source>
        <dbReference type="Proteomes" id="UP001234989"/>
    </source>
</evidence>
<name>A0AAF0ZYU4_SOLVR</name>
<proteinExistence type="predicted"/>
<dbReference type="InterPro" id="IPR043502">
    <property type="entry name" value="DNA/RNA_pol_sf"/>
</dbReference>
<evidence type="ECO:0000313" key="1">
    <source>
        <dbReference type="EMBL" id="WMV54290.1"/>
    </source>
</evidence>
<dbReference type="SUPFAM" id="SSF56672">
    <property type="entry name" value="DNA/RNA polymerases"/>
    <property type="match status" value="1"/>
</dbReference>
<keyword evidence="2" id="KW-1185">Reference proteome</keyword>
<accession>A0AAF0ZYU4</accession>
<dbReference type="EMBL" id="CP133622">
    <property type="protein sequence ID" value="WMV54290.1"/>
    <property type="molecule type" value="Genomic_DNA"/>
</dbReference>
<reference evidence="1" key="1">
    <citation type="submission" date="2023-08" db="EMBL/GenBank/DDBJ databases">
        <title>A de novo genome assembly of Solanum verrucosum Schlechtendal, a Mexican diploid species geographically isolated from the other diploid A-genome species in potato relatives.</title>
        <authorList>
            <person name="Hosaka K."/>
        </authorList>
    </citation>
    <scope>NUCLEOTIDE SEQUENCE</scope>
    <source>
        <tissue evidence="1">Young leaves</tissue>
    </source>
</reference>
<gene>
    <name evidence="1" type="ORF">MTR67_047675</name>
</gene>